<evidence type="ECO:0000259" key="1">
    <source>
        <dbReference type="Pfam" id="PF13739"/>
    </source>
</evidence>
<dbReference type="Gene3D" id="3.30.565.40">
    <property type="entry name" value="Fervidobacterium nodosum Rt17-B1 like"/>
    <property type="match status" value="1"/>
</dbReference>
<comment type="caution">
    <text evidence="2">The sequence shown here is derived from an EMBL/GenBank/DDBJ whole genome shotgun (WGS) entry which is preliminary data.</text>
</comment>
<dbReference type="Proteomes" id="UP000643403">
    <property type="component" value="Unassembled WGS sequence"/>
</dbReference>
<reference evidence="3" key="1">
    <citation type="journal article" date="2019" name="Int. J. Syst. Evol. Microbiol.">
        <title>The Global Catalogue of Microorganisms (GCM) 10K type strain sequencing project: providing services to taxonomists for standard genome sequencing and annotation.</title>
        <authorList>
            <consortium name="The Broad Institute Genomics Platform"/>
            <consortium name="The Broad Institute Genome Sequencing Center for Infectious Disease"/>
            <person name="Wu L."/>
            <person name="Ma J."/>
        </authorList>
    </citation>
    <scope>NUCLEOTIDE SEQUENCE [LARGE SCALE GENOMIC DNA]</scope>
    <source>
        <strain evidence="3">KCTC 22558</strain>
    </source>
</reference>
<dbReference type="Pfam" id="PF13739">
    <property type="entry name" value="PdaC"/>
    <property type="match status" value="1"/>
</dbReference>
<organism evidence="2 3">
    <name type="scientific">Cognatilysobacter xinjiangensis</name>
    <dbReference type="NCBI Taxonomy" id="546892"/>
    <lineage>
        <taxon>Bacteria</taxon>
        <taxon>Pseudomonadati</taxon>
        <taxon>Pseudomonadota</taxon>
        <taxon>Gammaproteobacteria</taxon>
        <taxon>Lysobacterales</taxon>
        <taxon>Lysobacteraceae</taxon>
        <taxon>Cognatilysobacter</taxon>
    </lineage>
</organism>
<evidence type="ECO:0000313" key="2">
    <source>
        <dbReference type="EMBL" id="GGZ59788.1"/>
    </source>
</evidence>
<sequence>MTPSTTAPYRAPMLAATVSACLMLAACQGRDAPPQQATGAARPVAAAQAPVALKDVLETTPTHIIGISYPPDLAKYPGLAMQAQRYAEEAREQVVEAATHRDKDDAPGPYELSLEFKLRHESPTMVVLAVDGSAYTGGAHGMPMIQRWVWLPRDSRMLTAAELFPNRDSWERIAGDVRAQLGTELRQRMEADGVSPEDRAAMLKSATAMIEGGTEPGPDDFAVFEPVLDGDGKITALRFVFPPYQVGSYADGMRTVELPAARLVPEVAPAYRPLFGATG</sequence>
<feature type="domain" description="Deacetylase PdaC" evidence="1">
    <location>
        <begin position="82"/>
        <end position="142"/>
    </location>
</feature>
<keyword evidence="3" id="KW-1185">Reference proteome</keyword>
<dbReference type="Gene3D" id="3.90.640.20">
    <property type="entry name" value="Heat-shock cognate protein, ATPase"/>
    <property type="match status" value="1"/>
</dbReference>
<evidence type="ECO:0000313" key="3">
    <source>
        <dbReference type="Proteomes" id="UP000643403"/>
    </source>
</evidence>
<protein>
    <recommendedName>
        <fullName evidence="1">Deacetylase PdaC domain-containing protein</fullName>
    </recommendedName>
</protein>
<name>A0ABQ3C2A1_9GAMM</name>
<proteinExistence type="predicted"/>
<accession>A0ABQ3C2A1</accession>
<gene>
    <name evidence="2" type="ORF">GCM10008101_12030</name>
</gene>
<dbReference type="InterPro" id="IPR025303">
    <property type="entry name" value="PdaC"/>
</dbReference>
<dbReference type="InterPro" id="IPR037126">
    <property type="entry name" value="PdaC/RsiV-like_sf"/>
</dbReference>
<dbReference type="RefSeq" id="WP_189447784.1">
    <property type="nucleotide sequence ID" value="NZ_BMXY01000001.1"/>
</dbReference>
<dbReference type="EMBL" id="BMXY01000001">
    <property type="protein sequence ID" value="GGZ59788.1"/>
    <property type="molecule type" value="Genomic_DNA"/>
</dbReference>